<keyword evidence="3" id="KW-0949">S-adenosyl-L-methionine</keyword>
<gene>
    <name evidence="5" type="ORF">RIMI_LOCUS13068262</name>
</gene>
<keyword evidence="1" id="KW-0489">Methyltransferase</keyword>
<evidence type="ECO:0000313" key="5">
    <source>
        <dbReference type="EMBL" id="CAJ0950532.1"/>
    </source>
</evidence>
<sequence>MLVVKDKRDVLFLTTKHGDGSTPTAVQGTSTHVTKPDSILWYNKNMGGVDLSDKVLQPYSAMSKTKEWYRILAVHIVQIAMYNFFTMGRSDRYVPSVPGGQTKYASAGAVAGSKEEDVIVEDRRRRTATPIGPNQDRPWSVSGNIALYSCSIYDVSHSVIGRFDGMWDRGAFVAVNPKDRERYANVILSLMAKDCRYLLVTVEYDPKLHRGPPFYVPESDLENFLGPSCTFKLLKKIDALTDKQKQWGLDLYFENLYLITPKLES</sequence>
<evidence type="ECO:0000256" key="3">
    <source>
        <dbReference type="ARBA" id="ARBA00022691"/>
    </source>
</evidence>
<keyword evidence="2" id="KW-0808">Transferase</keyword>
<dbReference type="SUPFAM" id="SSF53335">
    <property type="entry name" value="S-adenosyl-L-methionine-dependent methyltransferases"/>
    <property type="match status" value="1"/>
</dbReference>
<keyword evidence="6" id="KW-1185">Reference proteome</keyword>
<protein>
    <recommendedName>
        <fullName evidence="4">PiggyBac transposable element-derived protein domain-containing protein</fullName>
    </recommendedName>
</protein>
<dbReference type="EMBL" id="CAUEEQ010031873">
    <property type="protein sequence ID" value="CAJ0950532.1"/>
    <property type="molecule type" value="Genomic_DNA"/>
</dbReference>
<comment type="caution">
    <text evidence="5">The sequence shown here is derived from an EMBL/GenBank/DDBJ whole genome shotgun (WGS) entry which is preliminary data.</text>
</comment>
<evidence type="ECO:0000256" key="1">
    <source>
        <dbReference type="ARBA" id="ARBA00022603"/>
    </source>
</evidence>
<organism evidence="5 6">
    <name type="scientific">Ranitomeya imitator</name>
    <name type="common">mimic poison frog</name>
    <dbReference type="NCBI Taxonomy" id="111125"/>
    <lineage>
        <taxon>Eukaryota</taxon>
        <taxon>Metazoa</taxon>
        <taxon>Chordata</taxon>
        <taxon>Craniata</taxon>
        <taxon>Vertebrata</taxon>
        <taxon>Euteleostomi</taxon>
        <taxon>Amphibia</taxon>
        <taxon>Batrachia</taxon>
        <taxon>Anura</taxon>
        <taxon>Neobatrachia</taxon>
        <taxon>Hyloidea</taxon>
        <taxon>Dendrobatidae</taxon>
        <taxon>Dendrobatinae</taxon>
        <taxon>Ranitomeya</taxon>
    </lineage>
</organism>
<dbReference type="Gene3D" id="3.40.50.150">
    <property type="entry name" value="Vaccinia Virus protein VP39"/>
    <property type="match status" value="1"/>
</dbReference>
<feature type="domain" description="PiggyBac transposable element-derived protein" evidence="4">
    <location>
        <begin position="2"/>
        <end position="83"/>
    </location>
</feature>
<evidence type="ECO:0000313" key="6">
    <source>
        <dbReference type="Proteomes" id="UP001176940"/>
    </source>
</evidence>
<dbReference type="InterPro" id="IPR029063">
    <property type="entry name" value="SAM-dependent_MTases_sf"/>
</dbReference>
<proteinExistence type="predicted"/>
<dbReference type="Pfam" id="PF05724">
    <property type="entry name" value="TPMT"/>
    <property type="match status" value="1"/>
</dbReference>
<dbReference type="Pfam" id="PF13843">
    <property type="entry name" value="DDE_Tnp_1_7"/>
    <property type="match status" value="1"/>
</dbReference>
<dbReference type="Proteomes" id="UP001176940">
    <property type="component" value="Unassembled WGS sequence"/>
</dbReference>
<dbReference type="InterPro" id="IPR029526">
    <property type="entry name" value="PGBD"/>
</dbReference>
<dbReference type="PROSITE" id="PS51585">
    <property type="entry name" value="SAM_MT_TPMT"/>
    <property type="match status" value="1"/>
</dbReference>
<dbReference type="PANTHER" id="PTHR10259:SF11">
    <property type="entry name" value="THIOPURINE S-METHYLTRANSFERASE"/>
    <property type="match status" value="1"/>
</dbReference>
<evidence type="ECO:0000259" key="4">
    <source>
        <dbReference type="Pfam" id="PF13843"/>
    </source>
</evidence>
<accession>A0ABN9LXN7</accession>
<evidence type="ECO:0000256" key="2">
    <source>
        <dbReference type="ARBA" id="ARBA00022679"/>
    </source>
</evidence>
<reference evidence="5" key="1">
    <citation type="submission" date="2023-07" db="EMBL/GenBank/DDBJ databases">
        <authorList>
            <person name="Stuckert A."/>
        </authorList>
    </citation>
    <scope>NUCLEOTIDE SEQUENCE</scope>
</reference>
<dbReference type="InterPro" id="IPR008854">
    <property type="entry name" value="TPMT"/>
</dbReference>
<dbReference type="PANTHER" id="PTHR10259">
    <property type="entry name" value="THIOPURINE S-METHYLTRANSFERASE"/>
    <property type="match status" value="1"/>
</dbReference>
<name>A0ABN9LXN7_9NEOB</name>